<keyword evidence="5" id="KW-1185">Reference proteome</keyword>
<evidence type="ECO:0000256" key="2">
    <source>
        <dbReference type="SAM" id="SignalP"/>
    </source>
</evidence>
<feature type="region of interest" description="Disordered" evidence="1">
    <location>
        <begin position="201"/>
        <end position="277"/>
    </location>
</feature>
<feature type="signal peptide" evidence="2">
    <location>
        <begin position="1"/>
        <end position="27"/>
    </location>
</feature>
<feature type="domain" description="Endonuclease/exonuclease/phosphatase" evidence="3">
    <location>
        <begin position="158"/>
        <end position="449"/>
    </location>
</feature>
<evidence type="ECO:0000313" key="4">
    <source>
        <dbReference type="EMBL" id="GMA89281.1"/>
    </source>
</evidence>
<evidence type="ECO:0000313" key="5">
    <source>
        <dbReference type="Proteomes" id="UP001157017"/>
    </source>
</evidence>
<evidence type="ECO:0000256" key="1">
    <source>
        <dbReference type="SAM" id="MobiDB-lite"/>
    </source>
</evidence>
<dbReference type="InterPro" id="IPR005135">
    <property type="entry name" value="Endo/exonuclease/phosphatase"/>
</dbReference>
<name>A0ABQ6JNY1_9ACTN</name>
<gene>
    <name evidence="4" type="ORF">GCM10025868_45310</name>
</gene>
<dbReference type="Proteomes" id="UP001157017">
    <property type="component" value="Unassembled WGS sequence"/>
</dbReference>
<dbReference type="Gene3D" id="3.60.10.10">
    <property type="entry name" value="Endonuclease/exonuclease/phosphatase"/>
    <property type="match status" value="1"/>
</dbReference>
<proteinExistence type="predicted"/>
<organism evidence="4 5">
    <name type="scientific">Angustibacter aerolatus</name>
    <dbReference type="NCBI Taxonomy" id="1162965"/>
    <lineage>
        <taxon>Bacteria</taxon>
        <taxon>Bacillati</taxon>
        <taxon>Actinomycetota</taxon>
        <taxon>Actinomycetes</taxon>
        <taxon>Kineosporiales</taxon>
        <taxon>Kineosporiaceae</taxon>
    </lineage>
</organism>
<sequence>MRRPVVVTALAVALLTPAALVAAPAQAATRPGKITAVSSAPGPHPGEVTVRWKQTGGHTTAFRIETGLTTFRKGSAVLPDHGRRTRYFTVAASRRSVTLTAKQVASAGAAPGTGNHLFFRLTAVNTKGPGTATRAFPYLQSVAPKPVTPEAGTPLRVASFNVRTARGANPPWLGRVDAVAATILSRSPGVAILQEPVSRALRRRQREPHWRTTAVPDPRRRAGRPRRRPVPGSCASTGTSVPPSPQAPRAPASSTTPPATSLLSDCPDRSRYQTTVSTSCSMEMPVLPEDDLGKRRSAAWALLQDRSTGKRFMVVSVHLDERKSADAATQERYQALRTKQVRAVLARVAVENPDDAPVVLGGDLNSWQAARGGDPAHDALVTAGFYDSADAVTQVNTRWTTYNAFARTVPKSPSGWGARLDVIATKGLRGAVRFENVLTRTQSNRPSDHDMVVADLLLP</sequence>
<dbReference type="SUPFAM" id="SSF56219">
    <property type="entry name" value="DNase I-like"/>
    <property type="match status" value="1"/>
</dbReference>
<reference evidence="5" key="1">
    <citation type="journal article" date="2019" name="Int. J. Syst. Evol. Microbiol.">
        <title>The Global Catalogue of Microorganisms (GCM) 10K type strain sequencing project: providing services to taxonomists for standard genome sequencing and annotation.</title>
        <authorList>
            <consortium name="The Broad Institute Genomics Platform"/>
            <consortium name="The Broad Institute Genome Sequencing Center for Infectious Disease"/>
            <person name="Wu L."/>
            <person name="Ma J."/>
        </authorList>
    </citation>
    <scope>NUCLEOTIDE SEQUENCE [LARGE SCALE GENOMIC DNA]</scope>
    <source>
        <strain evidence="5">NBRC 108730</strain>
    </source>
</reference>
<keyword evidence="2" id="KW-0732">Signal</keyword>
<protein>
    <recommendedName>
        <fullName evidence="3">Endonuclease/exonuclease/phosphatase domain-containing protein</fullName>
    </recommendedName>
</protein>
<evidence type="ECO:0000259" key="3">
    <source>
        <dbReference type="Pfam" id="PF03372"/>
    </source>
</evidence>
<feature type="chain" id="PRO_5046299652" description="Endonuclease/exonuclease/phosphatase domain-containing protein" evidence="2">
    <location>
        <begin position="28"/>
        <end position="459"/>
    </location>
</feature>
<dbReference type="InterPro" id="IPR036691">
    <property type="entry name" value="Endo/exonu/phosph_ase_sf"/>
</dbReference>
<dbReference type="EMBL" id="BSUZ01000001">
    <property type="protein sequence ID" value="GMA89281.1"/>
    <property type="molecule type" value="Genomic_DNA"/>
</dbReference>
<dbReference type="Pfam" id="PF03372">
    <property type="entry name" value="Exo_endo_phos"/>
    <property type="match status" value="1"/>
</dbReference>
<feature type="compositionally biased region" description="Low complexity" evidence="1">
    <location>
        <begin position="249"/>
        <end position="261"/>
    </location>
</feature>
<comment type="caution">
    <text evidence="4">The sequence shown here is derived from an EMBL/GenBank/DDBJ whole genome shotgun (WGS) entry which is preliminary data.</text>
</comment>
<accession>A0ABQ6JNY1</accession>